<evidence type="ECO:0000256" key="1">
    <source>
        <dbReference type="SAM" id="MobiDB-lite"/>
    </source>
</evidence>
<dbReference type="RefSeq" id="WP_345549596.1">
    <property type="nucleotide sequence ID" value="NZ_BAABRT010000006.1"/>
</dbReference>
<keyword evidence="2" id="KW-1133">Transmembrane helix</keyword>
<dbReference type="InterPro" id="IPR021344">
    <property type="entry name" value="DUF2970"/>
</dbReference>
<keyword evidence="2" id="KW-0472">Membrane</keyword>
<organism evidence="3 4">
    <name type="scientific">Microbulbifer aestuariivivens</name>
    <dbReference type="NCBI Taxonomy" id="1908308"/>
    <lineage>
        <taxon>Bacteria</taxon>
        <taxon>Pseudomonadati</taxon>
        <taxon>Pseudomonadota</taxon>
        <taxon>Gammaproteobacteria</taxon>
        <taxon>Cellvibrionales</taxon>
        <taxon>Microbulbiferaceae</taxon>
        <taxon>Microbulbifer</taxon>
    </lineage>
</organism>
<accession>A0ABP9WPL5</accession>
<feature type="compositionally biased region" description="Low complexity" evidence="1">
    <location>
        <begin position="1"/>
        <end position="10"/>
    </location>
</feature>
<dbReference type="Proteomes" id="UP001408594">
    <property type="component" value="Unassembled WGS sequence"/>
</dbReference>
<keyword evidence="4" id="KW-1185">Reference proteome</keyword>
<proteinExistence type="predicted"/>
<name>A0ABP9WPL5_9GAMM</name>
<feature type="transmembrane region" description="Helical" evidence="2">
    <location>
        <begin position="66"/>
        <end position="89"/>
    </location>
</feature>
<comment type="caution">
    <text evidence="3">The sequence shown here is derived from an EMBL/GenBank/DDBJ whole genome shotgun (WGS) entry which is preliminary data.</text>
</comment>
<reference evidence="3 4" key="1">
    <citation type="submission" date="2024-02" db="EMBL/GenBank/DDBJ databases">
        <title>Microbulbifer aestuariivivens NBRC 112533.</title>
        <authorList>
            <person name="Ichikawa N."/>
            <person name="Katano-Makiyama Y."/>
            <person name="Hidaka K."/>
        </authorList>
    </citation>
    <scope>NUCLEOTIDE SEQUENCE [LARGE SCALE GENOMIC DNA]</scope>
    <source>
        <strain evidence="3 4">NBRC 112533</strain>
    </source>
</reference>
<feature type="compositionally biased region" description="Low complexity" evidence="1">
    <location>
        <begin position="16"/>
        <end position="27"/>
    </location>
</feature>
<gene>
    <name evidence="3" type="ORF">Maes01_01105</name>
</gene>
<evidence type="ECO:0000313" key="4">
    <source>
        <dbReference type="Proteomes" id="UP001408594"/>
    </source>
</evidence>
<evidence type="ECO:0000313" key="3">
    <source>
        <dbReference type="EMBL" id="GAA5524548.1"/>
    </source>
</evidence>
<protein>
    <recommendedName>
        <fullName evidence="5">DUF2970 domain-containing protein</fullName>
    </recommendedName>
</protein>
<dbReference type="EMBL" id="BAABRT010000006">
    <property type="protein sequence ID" value="GAA5524548.1"/>
    <property type="molecule type" value="Genomic_DNA"/>
</dbReference>
<dbReference type="Pfam" id="PF11174">
    <property type="entry name" value="DUF2970"/>
    <property type="match status" value="1"/>
</dbReference>
<evidence type="ECO:0008006" key="5">
    <source>
        <dbReference type="Google" id="ProtNLM"/>
    </source>
</evidence>
<evidence type="ECO:0000256" key="2">
    <source>
        <dbReference type="SAM" id="Phobius"/>
    </source>
</evidence>
<feature type="region of interest" description="Disordered" evidence="1">
    <location>
        <begin position="1"/>
        <end position="33"/>
    </location>
</feature>
<sequence length="95" mass="10393">MDNPEQLSPEQPSPEQPGSEQPEGNQPNERRPRFTQVLLSTLAAAIGVQSDKNRQRDFASGSIKTYVMAGVLFTAVFVLTLLVVVRIVLEKLGQG</sequence>
<keyword evidence="2" id="KW-0812">Transmembrane</keyword>